<accession>A0A7J7JDK5</accession>
<name>A0A7J7JDK5_BUGNE</name>
<dbReference type="EMBL" id="VXIV02002596">
    <property type="protein sequence ID" value="KAF6024280.1"/>
    <property type="molecule type" value="Genomic_DNA"/>
</dbReference>
<evidence type="ECO:0000313" key="1">
    <source>
        <dbReference type="EMBL" id="KAF6024280.1"/>
    </source>
</evidence>
<keyword evidence="2" id="KW-1185">Reference proteome</keyword>
<protein>
    <submittedName>
        <fullName evidence="1">Uncharacterized protein</fullName>
    </submittedName>
</protein>
<proteinExistence type="predicted"/>
<sequence>MAIESNMDHFNAAAWTLIFIFCAAYSLEVTERFYGFNGLVDFTLINRKPYAELKNITIGEDGVDYVSRNTPKHHSGRRQCDLVHRIPRVRSDLFALHVFTESYHYYHYKHHNHKSYHTTTQKITTNAQTVAKPQTRLITRSTNKIIITTGATTEKDTVKAEIKRSKSGSINGCKKNAILMLTAITLAMVK</sequence>
<comment type="caution">
    <text evidence="1">The sequence shown here is derived from an EMBL/GenBank/DDBJ whole genome shotgun (WGS) entry which is preliminary data.</text>
</comment>
<organism evidence="1 2">
    <name type="scientific">Bugula neritina</name>
    <name type="common">Brown bryozoan</name>
    <name type="synonym">Sertularia neritina</name>
    <dbReference type="NCBI Taxonomy" id="10212"/>
    <lineage>
        <taxon>Eukaryota</taxon>
        <taxon>Metazoa</taxon>
        <taxon>Spiralia</taxon>
        <taxon>Lophotrochozoa</taxon>
        <taxon>Bryozoa</taxon>
        <taxon>Gymnolaemata</taxon>
        <taxon>Cheilostomatida</taxon>
        <taxon>Flustrina</taxon>
        <taxon>Buguloidea</taxon>
        <taxon>Bugulidae</taxon>
        <taxon>Bugula</taxon>
    </lineage>
</organism>
<reference evidence="1" key="1">
    <citation type="submission" date="2020-06" db="EMBL/GenBank/DDBJ databases">
        <title>Draft genome of Bugula neritina, a colonial animal packing powerful symbionts and potential medicines.</title>
        <authorList>
            <person name="Rayko M."/>
        </authorList>
    </citation>
    <scope>NUCLEOTIDE SEQUENCE [LARGE SCALE GENOMIC DNA]</scope>
    <source>
        <strain evidence="1">Kwan_BN1</strain>
    </source>
</reference>
<gene>
    <name evidence="1" type="ORF">EB796_017421</name>
</gene>
<dbReference type="AlphaFoldDB" id="A0A7J7JDK5"/>
<evidence type="ECO:0000313" key="2">
    <source>
        <dbReference type="Proteomes" id="UP000593567"/>
    </source>
</evidence>
<dbReference type="Proteomes" id="UP000593567">
    <property type="component" value="Unassembled WGS sequence"/>
</dbReference>